<feature type="region of interest" description="Disordered" evidence="1">
    <location>
        <begin position="21"/>
        <end position="59"/>
    </location>
</feature>
<dbReference type="Proteomes" id="UP001163046">
    <property type="component" value="Unassembled WGS sequence"/>
</dbReference>
<gene>
    <name evidence="2" type="ORF">OS493_021027</name>
</gene>
<evidence type="ECO:0000256" key="1">
    <source>
        <dbReference type="SAM" id="MobiDB-lite"/>
    </source>
</evidence>
<keyword evidence="3" id="KW-1185">Reference proteome</keyword>
<name>A0A9X0A095_9CNID</name>
<feature type="compositionally biased region" description="Basic and acidic residues" evidence="1">
    <location>
        <begin position="34"/>
        <end position="59"/>
    </location>
</feature>
<protein>
    <submittedName>
        <fullName evidence="2">Uncharacterized protein</fullName>
    </submittedName>
</protein>
<evidence type="ECO:0000313" key="3">
    <source>
        <dbReference type="Proteomes" id="UP001163046"/>
    </source>
</evidence>
<dbReference type="AlphaFoldDB" id="A0A9X0A095"/>
<proteinExistence type="predicted"/>
<sequence length="118" mass="13602">MPWNDCTSNEIQCKGKEAQIISRTRSRSGGRRVPSADRSKASEVIFEDGKTSPEHESSRCLRRISNSGYAYSCPDVTFPLGFTKDECEILATRQRATNYLFHMYTDRGRPYNQRRERS</sequence>
<evidence type="ECO:0000313" key="2">
    <source>
        <dbReference type="EMBL" id="KAJ7391007.1"/>
    </source>
</evidence>
<dbReference type="OrthoDB" id="5980339at2759"/>
<comment type="caution">
    <text evidence="2">The sequence shown here is derived from an EMBL/GenBank/DDBJ whole genome shotgun (WGS) entry which is preliminary data.</text>
</comment>
<reference evidence="2" key="1">
    <citation type="submission" date="2023-01" db="EMBL/GenBank/DDBJ databases">
        <title>Genome assembly of the deep-sea coral Lophelia pertusa.</title>
        <authorList>
            <person name="Herrera S."/>
            <person name="Cordes E."/>
        </authorList>
    </citation>
    <scope>NUCLEOTIDE SEQUENCE</scope>
    <source>
        <strain evidence="2">USNM1676648</strain>
        <tissue evidence="2">Polyp</tissue>
    </source>
</reference>
<accession>A0A9X0A095</accession>
<organism evidence="2 3">
    <name type="scientific">Desmophyllum pertusum</name>
    <dbReference type="NCBI Taxonomy" id="174260"/>
    <lineage>
        <taxon>Eukaryota</taxon>
        <taxon>Metazoa</taxon>
        <taxon>Cnidaria</taxon>
        <taxon>Anthozoa</taxon>
        <taxon>Hexacorallia</taxon>
        <taxon>Scleractinia</taxon>
        <taxon>Caryophylliina</taxon>
        <taxon>Caryophylliidae</taxon>
        <taxon>Desmophyllum</taxon>
    </lineage>
</organism>
<dbReference type="EMBL" id="MU825409">
    <property type="protein sequence ID" value="KAJ7391007.1"/>
    <property type="molecule type" value="Genomic_DNA"/>
</dbReference>